<keyword evidence="7" id="KW-0479">Metal-binding</keyword>
<name>A0A2N0NB49_9GLOM</name>
<comment type="catalytic activity">
    <reaction evidence="1">
        <text>Endonucleolytic cleavage of RNA, removing extra 3' nucleotides from tRNA precursor, generating 3' termini of tRNAs. A 3'-hydroxy group is left at the tRNA terminus and a 5'-phosphoryl group is left at the trailer molecule.</text>
        <dbReference type="EC" id="3.1.26.11"/>
    </reaction>
</comment>
<dbReference type="GO" id="GO:0005739">
    <property type="term" value="C:mitochondrion"/>
    <property type="evidence" value="ECO:0007669"/>
    <property type="project" value="TreeGrafter"/>
</dbReference>
<evidence type="ECO:0000313" key="11">
    <source>
        <dbReference type="EMBL" id="PKB91793.1"/>
    </source>
</evidence>
<accession>A0A2N0NB49</accession>
<reference evidence="11 12" key="2">
    <citation type="submission" date="2017-09" db="EMBL/GenBank/DDBJ databases">
        <title>Extensive intraspecific genome diversity in a model arbuscular mycorrhizal fungus.</title>
        <authorList>
            <person name="Chen E.C."/>
            <person name="Morin E."/>
            <person name="Beaudet D."/>
            <person name="Noel J."/>
            <person name="Ndikumana S."/>
            <person name="Charron P."/>
            <person name="St-Onge C."/>
            <person name="Giorgi J."/>
            <person name="Grigoriev I.V."/>
            <person name="Roux C."/>
            <person name="Martin F.M."/>
            <person name="Corradi N."/>
        </authorList>
    </citation>
    <scope>NUCLEOTIDE SEQUENCE [LARGE SCALE GENOMIC DNA]</scope>
    <source>
        <strain evidence="11 12">A5</strain>
    </source>
</reference>
<dbReference type="Gene3D" id="3.60.15.10">
    <property type="entry name" value="Ribonuclease Z/Hydroxyacylglutathione hydrolase-like"/>
    <property type="match status" value="1"/>
</dbReference>
<dbReference type="PANTHER" id="PTHR12553">
    <property type="entry name" value="ZINC PHOSPHODIESTERASE ELAC PROTEIN 2"/>
    <property type="match status" value="1"/>
</dbReference>
<dbReference type="GO" id="GO:0042781">
    <property type="term" value="F:3'-tRNA processing endoribonuclease activity"/>
    <property type="evidence" value="ECO:0007669"/>
    <property type="project" value="UniProtKB-EC"/>
</dbReference>
<reference evidence="11 12" key="1">
    <citation type="submission" date="2016-04" db="EMBL/GenBank/DDBJ databases">
        <title>Genome analyses suggest a sexual origin of heterokaryosis in a supposedly ancient asexual fungus.</title>
        <authorList>
            <person name="Ropars J."/>
            <person name="Sedzielewska K."/>
            <person name="Noel J."/>
            <person name="Charron P."/>
            <person name="Farinelli L."/>
            <person name="Marton T."/>
            <person name="Kruger M."/>
            <person name="Pelin A."/>
            <person name="Brachmann A."/>
            <person name="Corradi N."/>
        </authorList>
    </citation>
    <scope>NUCLEOTIDE SEQUENCE [LARGE SCALE GENOMIC DNA]</scope>
    <source>
        <strain evidence="11 12">A5</strain>
    </source>
</reference>
<dbReference type="InterPro" id="IPR036866">
    <property type="entry name" value="RibonucZ/Hydroxyglut_hydro"/>
</dbReference>
<dbReference type="EC" id="3.1.26.11" evidence="4"/>
<keyword evidence="8" id="KW-0255">Endonuclease</keyword>
<keyword evidence="6" id="KW-0540">Nuclease</keyword>
<dbReference type="EMBL" id="LLXJ01013770">
    <property type="protein sequence ID" value="PKB91793.1"/>
    <property type="molecule type" value="Genomic_DNA"/>
</dbReference>
<dbReference type="PANTHER" id="PTHR12553:SF49">
    <property type="entry name" value="ZINC PHOSPHODIESTERASE ELAC PROTEIN 2"/>
    <property type="match status" value="1"/>
</dbReference>
<evidence type="ECO:0000256" key="6">
    <source>
        <dbReference type="ARBA" id="ARBA00022722"/>
    </source>
</evidence>
<dbReference type="GO" id="GO:1990180">
    <property type="term" value="P:mitochondrial tRNA 3'-end processing"/>
    <property type="evidence" value="ECO:0007669"/>
    <property type="project" value="TreeGrafter"/>
</dbReference>
<comment type="cofactor">
    <cofactor evidence="2">
        <name>Zn(2+)</name>
        <dbReference type="ChEBI" id="CHEBI:29105"/>
    </cofactor>
</comment>
<evidence type="ECO:0000256" key="8">
    <source>
        <dbReference type="ARBA" id="ARBA00022759"/>
    </source>
</evidence>
<evidence type="ECO:0000256" key="2">
    <source>
        <dbReference type="ARBA" id="ARBA00001947"/>
    </source>
</evidence>
<organism evidence="11 12">
    <name type="scientific">Rhizophagus irregularis</name>
    <dbReference type="NCBI Taxonomy" id="588596"/>
    <lineage>
        <taxon>Eukaryota</taxon>
        <taxon>Fungi</taxon>
        <taxon>Fungi incertae sedis</taxon>
        <taxon>Mucoromycota</taxon>
        <taxon>Glomeromycotina</taxon>
        <taxon>Glomeromycetes</taxon>
        <taxon>Glomerales</taxon>
        <taxon>Glomeraceae</taxon>
        <taxon>Rhizophagus</taxon>
    </lineage>
</organism>
<evidence type="ECO:0000256" key="1">
    <source>
        <dbReference type="ARBA" id="ARBA00000402"/>
    </source>
</evidence>
<evidence type="ECO:0000256" key="7">
    <source>
        <dbReference type="ARBA" id="ARBA00022723"/>
    </source>
</evidence>
<gene>
    <name evidence="11" type="ORF">RhiirA5_447540</name>
</gene>
<comment type="similarity">
    <text evidence="3">Belongs to the RNase Z family.</text>
</comment>
<dbReference type="AlphaFoldDB" id="A0A2N0NB49"/>
<dbReference type="InterPro" id="IPR047151">
    <property type="entry name" value="RNZ2-like"/>
</dbReference>
<keyword evidence="9" id="KW-0378">Hydrolase</keyword>
<evidence type="ECO:0000256" key="9">
    <source>
        <dbReference type="ARBA" id="ARBA00022801"/>
    </source>
</evidence>
<dbReference type="GO" id="GO:0046872">
    <property type="term" value="F:metal ion binding"/>
    <property type="evidence" value="ECO:0007669"/>
    <property type="project" value="UniProtKB-KW"/>
</dbReference>
<keyword evidence="5" id="KW-0819">tRNA processing</keyword>
<dbReference type="VEuPathDB" id="FungiDB:FUN_012768"/>
<keyword evidence="10" id="KW-0862">Zinc</keyword>
<evidence type="ECO:0000256" key="5">
    <source>
        <dbReference type="ARBA" id="ARBA00022694"/>
    </source>
</evidence>
<evidence type="ECO:0000256" key="4">
    <source>
        <dbReference type="ARBA" id="ARBA00012477"/>
    </source>
</evidence>
<dbReference type="Proteomes" id="UP000232722">
    <property type="component" value="Unassembled WGS sequence"/>
</dbReference>
<proteinExistence type="inferred from homology"/>
<evidence type="ECO:0000256" key="10">
    <source>
        <dbReference type="ARBA" id="ARBA00022833"/>
    </source>
</evidence>
<comment type="caution">
    <text evidence="11">The sequence shown here is derived from an EMBL/GenBank/DDBJ whole genome shotgun (WGS) entry which is preliminary data.</text>
</comment>
<evidence type="ECO:0000256" key="3">
    <source>
        <dbReference type="ARBA" id="ARBA00007823"/>
    </source>
</evidence>
<evidence type="ECO:0000313" key="12">
    <source>
        <dbReference type="Proteomes" id="UP000232722"/>
    </source>
</evidence>
<feature type="non-terminal residue" evidence="11">
    <location>
        <position position="70"/>
    </location>
</feature>
<sequence>MKSYIQILGSGTFDVNPSTKNIFLTRVNWECVGGLTGMLLTLADTGTKDIKIFGGKNLTHFLTATRGFVM</sequence>
<protein>
    <recommendedName>
        <fullName evidence="4">ribonuclease Z</fullName>
        <ecNumber evidence="4">3.1.26.11</ecNumber>
    </recommendedName>
</protein>
<dbReference type="VEuPathDB" id="FungiDB:RhiirFUN_014369"/>